<evidence type="ECO:0000313" key="6">
    <source>
        <dbReference type="Proteomes" id="UP000726737"/>
    </source>
</evidence>
<organism evidence="5 6">
    <name type="scientific">Mortierella polycephala</name>
    <dbReference type="NCBI Taxonomy" id="41804"/>
    <lineage>
        <taxon>Eukaryota</taxon>
        <taxon>Fungi</taxon>
        <taxon>Fungi incertae sedis</taxon>
        <taxon>Mucoromycota</taxon>
        <taxon>Mortierellomycotina</taxon>
        <taxon>Mortierellomycetes</taxon>
        <taxon>Mortierellales</taxon>
        <taxon>Mortierellaceae</taxon>
        <taxon>Mortierella</taxon>
    </lineage>
</organism>
<feature type="compositionally biased region" description="Gly residues" evidence="3">
    <location>
        <begin position="8"/>
        <end position="18"/>
    </location>
</feature>
<accession>A0A9P6TWV2</accession>
<dbReference type="Gene3D" id="3.30.70.330">
    <property type="match status" value="1"/>
</dbReference>
<dbReference type="InterPro" id="IPR035979">
    <property type="entry name" value="RBD_domain_sf"/>
</dbReference>
<sequence>MGLEHQGGYAGRGRGGFVPRGRGRGGFTNTWTRGGGSGGANVSHHRTFRIDNRTAKLSIHNIDESSKDGLKEHFEAFGEIESFNLEADGISATVQYKTRKDAEAAMQQGSQMPNAASPLKLGWISEPVTSIPAMSKTFTPTTTVPAGATASSTEATAASAVAYQNDSDDEDDGERSWKR</sequence>
<evidence type="ECO:0000256" key="1">
    <source>
        <dbReference type="ARBA" id="ARBA00022884"/>
    </source>
</evidence>
<dbReference type="OrthoDB" id="443401at2759"/>
<dbReference type="PANTHER" id="PTHR14398">
    <property type="entry name" value="RNA RECOGNITION RRM/RNP DOMAIN"/>
    <property type="match status" value="1"/>
</dbReference>
<protein>
    <recommendedName>
        <fullName evidence="4">RRM domain-containing protein</fullName>
    </recommendedName>
</protein>
<feature type="region of interest" description="Disordered" evidence="3">
    <location>
        <begin position="136"/>
        <end position="179"/>
    </location>
</feature>
<dbReference type="GO" id="GO:0005634">
    <property type="term" value="C:nucleus"/>
    <property type="evidence" value="ECO:0007669"/>
    <property type="project" value="TreeGrafter"/>
</dbReference>
<dbReference type="GO" id="GO:0003723">
    <property type="term" value="F:RNA binding"/>
    <property type="evidence" value="ECO:0007669"/>
    <property type="project" value="UniProtKB-UniRule"/>
</dbReference>
<reference evidence="5" key="1">
    <citation type="journal article" date="2020" name="Fungal Divers.">
        <title>Resolving the Mortierellaceae phylogeny through synthesis of multi-gene phylogenetics and phylogenomics.</title>
        <authorList>
            <person name="Vandepol N."/>
            <person name="Liber J."/>
            <person name="Desiro A."/>
            <person name="Na H."/>
            <person name="Kennedy M."/>
            <person name="Barry K."/>
            <person name="Grigoriev I.V."/>
            <person name="Miller A.N."/>
            <person name="O'Donnell K."/>
            <person name="Stajich J.E."/>
            <person name="Bonito G."/>
        </authorList>
    </citation>
    <scope>NUCLEOTIDE SEQUENCE</scope>
    <source>
        <strain evidence="5">KOD948</strain>
    </source>
</reference>
<dbReference type="SUPFAM" id="SSF54928">
    <property type="entry name" value="RNA-binding domain, RBD"/>
    <property type="match status" value="1"/>
</dbReference>
<dbReference type="InterPro" id="IPR012677">
    <property type="entry name" value="Nucleotide-bd_a/b_plait_sf"/>
</dbReference>
<dbReference type="AlphaFoldDB" id="A0A9P6TWV2"/>
<dbReference type="Pfam" id="PF00076">
    <property type="entry name" value="RRM_1"/>
    <property type="match status" value="1"/>
</dbReference>
<evidence type="ECO:0000256" key="2">
    <source>
        <dbReference type="PROSITE-ProRule" id="PRU00176"/>
    </source>
</evidence>
<gene>
    <name evidence="5" type="ORF">BG011_008193</name>
</gene>
<comment type="caution">
    <text evidence="5">The sequence shown here is derived from an EMBL/GenBank/DDBJ whole genome shotgun (WGS) entry which is preliminary data.</text>
</comment>
<feature type="compositionally biased region" description="Low complexity" evidence="3">
    <location>
        <begin position="136"/>
        <end position="162"/>
    </location>
</feature>
<name>A0A9P6TWV2_9FUNG</name>
<proteinExistence type="predicted"/>
<keyword evidence="6" id="KW-1185">Reference proteome</keyword>
<feature type="region of interest" description="Disordered" evidence="3">
    <location>
        <begin position="1"/>
        <end position="44"/>
    </location>
</feature>
<evidence type="ECO:0000256" key="3">
    <source>
        <dbReference type="SAM" id="MobiDB-lite"/>
    </source>
</evidence>
<feature type="domain" description="RRM" evidence="4">
    <location>
        <begin position="55"/>
        <end position="126"/>
    </location>
</feature>
<dbReference type="InterPro" id="IPR045137">
    <property type="entry name" value="RBM26/27"/>
</dbReference>
<evidence type="ECO:0000313" key="5">
    <source>
        <dbReference type="EMBL" id="KAG0250662.1"/>
    </source>
</evidence>
<dbReference type="EMBL" id="JAAAJA010000662">
    <property type="protein sequence ID" value="KAG0250662.1"/>
    <property type="molecule type" value="Genomic_DNA"/>
</dbReference>
<evidence type="ECO:0000259" key="4">
    <source>
        <dbReference type="PROSITE" id="PS50102"/>
    </source>
</evidence>
<dbReference type="InterPro" id="IPR000504">
    <property type="entry name" value="RRM_dom"/>
</dbReference>
<dbReference type="PROSITE" id="PS50102">
    <property type="entry name" value="RRM"/>
    <property type="match status" value="1"/>
</dbReference>
<dbReference type="PANTHER" id="PTHR14398:SF0">
    <property type="entry name" value="ZINC FINGER PROTEIN SWM"/>
    <property type="match status" value="1"/>
</dbReference>
<dbReference type="Proteomes" id="UP000726737">
    <property type="component" value="Unassembled WGS sequence"/>
</dbReference>
<keyword evidence="1 2" id="KW-0694">RNA-binding</keyword>